<dbReference type="PANTHER" id="PTHR40942:SF4">
    <property type="entry name" value="CYTOCHROME C5"/>
    <property type="match status" value="1"/>
</dbReference>
<dbReference type="GO" id="GO:0020037">
    <property type="term" value="F:heme binding"/>
    <property type="evidence" value="ECO:0007669"/>
    <property type="project" value="InterPro"/>
</dbReference>
<dbReference type="EMBL" id="QGGU01000005">
    <property type="protein sequence ID" value="PWK51961.1"/>
    <property type="molecule type" value="Genomic_DNA"/>
</dbReference>
<keyword evidence="5 6" id="KW-0408">Iron</keyword>
<evidence type="ECO:0000256" key="4">
    <source>
        <dbReference type="ARBA" id="ARBA00022982"/>
    </source>
</evidence>
<keyword evidence="2 6" id="KW-0349">Heme</keyword>
<dbReference type="InterPro" id="IPR009056">
    <property type="entry name" value="Cyt_c-like_dom"/>
</dbReference>
<dbReference type="Pfam" id="PF13442">
    <property type="entry name" value="Cytochrome_CBB3"/>
    <property type="match status" value="1"/>
</dbReference>
<dbReference type="AlphaFoldDB" id="A0A316FT74"/>
<dbReference type="SUPFAM" id="SSF46626">
    <property type="entry name" value="Cytochrome c"/>
    <property type="match status" value="1"/>
</dbReference>
<reference evidence="9 10" key="1">
    <citation type="submission" date="2018-05" db="EMBL/GenBank/DDBJ databases">
        <title>Genomic Encyclopedia of Type Strains, Phase IV (KMG-IV): sequencing the most valuable type-strain genomes for metagenomic binning, comparative biology and taxonomic classification.</title>
        <authorList>
            <person name="Goeker M."/>
        </authorList>
    </citation>
    <scope>NUCLEOTIDE SEQUENCE [LARGE SCALE GENOMIC DNA]</scope>
    <source>
        <strain evidence="9 10">DSM 25350</strain>
    </source>
</reference>
<dbReference type="InterPro" id="IPR036909">
    <property type="entry name" value="Cyt_c-like_dom_sf"/>
</dbReference>
<keyword evidence="10" id="KW-1185">Reference proteome</keyword>
<keyword evidence="3 6" id="KW-0479">Metal-binding</keyword>
<name>A0A316FT74_9GAMM</name>
<sequence length="160" mass="16767">MNSFKNKWLLIFMSAVLALGTAIAADEKEQQENSKGYKALKSKMLFSKQNIDKRTKPVGNIYVEGDDVPAAAPPPVAESTGPRGGADVYTANCSACHASGVGGAPKLGDAIWKELAQQGVDTLVQTVINGKGIMPPKGGCASCSDDELKQAVEHMMASAN</sequence>
<organism evidence="9 10">
    <name type="scientific">Pleionea mediterranea</name>
    <dbReference type="NCBI Taxonomy" id="523701"/>
    <lineage>
        <taxon>Bacteria</taxon>
        <taxon>Pseudomonadati</taxon>
        <taxon>Pseudomonadota</taxon>
        <taxon>Gammaproteobacteria</taxon>
        <taxon>Oceanospirillales</taxon>
        <taxon>Pleioneaceae</taxon>
        <taxon>Pleionea</taxon>
    </lineage>
</organism>
<keyword evidence="1" id="KW-0813">Transport</keyword>
<dbReference type="PROSITE" id="PS51007">
    <property type="entry name" value="CYTC"/>
    <property type="match status" value="1"/>
</dbReference>
<gene>
    <name evidence="9" type="ORF">C8D97_105278</name>
</gene>
<proteinExistence type="predicted"/>
<dbReference type="Proteomes" id="UP000245790">
    <property type="component" value="Unassembled WGS sequence"/>
</dbReference>
<evidence type="ECO:0000256" key="2">
    <source>
        <dbReference type="ARBA" id="ARBA00022617"/>
    </source>
</evidence>
<accession>A0A316FT74</accession>
<evidence type="ECO:0000313" key="9">
    <source>
        <dbReference type="EMBL" id="PWK51961.1"/>
    </source>
</evidence>
<evidence type="ECO:0000259" key="8">
    <source>
        <dbReference type="PROSITE" id="PS51007"/>
    </source>
</evidence>
<evidence type="ECO:0000256" key="7">
    <source>
        <dbReference type="SAM" id="SignalP"/>
    </source>
</evidence>
<evidence type="ECO:0000256" key="3">
    <source>
        <dbReference type="ARBA" id="ARBA00022723"/>
    </source>
</evidence>
<dbReference type="GO" id="GO:0005506">
    <property type="term" value="F:iron ion binding"/>
    <property type="evidence" value="ECO:0007669"/>
    <property type="project" value="InterPro"/>
</dbReference>
<dbReference type="PRINTS" id="PR00607">
    <property type="entry name" value="CYTCHROMECIE"/>
</dbReference>
<evidence type="ECO:0000313" key="10">
    <source>
        <dbReference type="Proteomes" id="UP000245790"/>
    </source>
</evidence>
<evidence type="ECO:0000256" key="1">
    <source>
        <dbReference type="ARBA" id="ARBA00022448"/>
    </source>
</evidence>
<evidence type="ECO:0000256" key="6">
    <source>
        <dbReference type="PROSITE-ProRule" id="PRU00433"/>
    </source>
</evidence>
<dbReference type="PANTHER" id="PTHR40942">
    <property type="match status" value="1"/>
</dbReference>
<comment type="caution">
    <text evidence="9">The sequence shown here is derived from an EMBL/GenBank/DDBJ whole genome shotgun (WGS) entry which is preliminary data.</text>
</comment>
<evidence type="ECO:0000256" key="5">
    <source>
        <dbReference type="ARBA" id="ARBA00023004"/>
    </source>
</evidence>
<keyword evidence="4" id="KW-0249">Electron transport</keyword>
<keyword evidence="7" id="KW-0732">Signal</keyword>
<protein>
    <submittedName>
        <fullName evidence="9">Cytochrome c5</fullName>
    </submittedName>
</protein>
<dbReference type="RefSeq" id="WP_170115194.1">
    <property type="nucleotide sequence ID" value="NZ_QGGU01000005.1"/>
</dbReference>
<dbReference type="GO" id="GO:0009055">
    <property type="term" value="F:electron transfer activity"/>
    <property type="evidence" value="ECO:0007669"/>
    <property type="project" value="InterPro"/>
</dbReference>
<feature type="domain" description="Cytochrome c" evidence="8">
    <location>
        <begin position="80"/>
        <end position="159"/>
    </location>
</feature>
<feature type="chain" id="PRO_5016292068" evidence="7">
    <location>
        <begin position="25"/>
        <end position="160"/>
    </location>
</feature>
<feature type="signal peptide" evidence="7">
    <location>
        <begin position="1"/>
        <end position="24"/>
    </location>
</feature>
<dbReference type="Gene3D" id="1.10.760.10">
    <property type="entry name" value="Cytochrome c-like domain"/>
    <property type="match status" value="1"/>
</dbReference>
<dbReference type="InterPro" id="IPR002323">
    <property type="entry name" value="Cyt_CIE"/>
</dbReference>